<dbReference type="Proteomes" id="UP000324748">
    <property type="component" value="Unassembled WGS sequence"/>
</dbReference>
<feature type="compositionally biased region" description="Acidic residues" evidence="1">
    <location>
        <begin position="80"/>
        <end position="91"/>
    </location>
</feature>
<feature type="region of interest" description="Disordered" evidence="1">
    <location>
        <begin position="61"/>
        <end position="91"/>
    </location>
</feature>
<proteinExistence type="predicted"/>
<evidence type="ECO:0000256" key="1">
    <source>
        <dbReference type="SAM" id="MobiDB-lite"/>
    </source>
</evidence>
<comment type="caution">
    <text evidence="2">The sequence shown here is derived from an EMBL/GenBank/DDBJ whole genome shotgun (WGS) entry which is preliminary data.</text>
</comment>
<keyword evidence="3" id="KW-1185">Reference proteome</keyword>
<reference evidence="2 3" key="1">
    <citation type="submission" date="2019-05" db="EMBL/GenBank/DDBJ databases">
        <title>Emergence of the Ug99 lineage of the wheat stem rust pathogen through somatic hybridization.</title>
        <authorList>
            <person name="Li F."/>
            <person name="Upadhyaya N.M."/>
            <person name="Sperschneider J."/>
            <person name="Matny O."/>
            <person name="Nguyen-Phuc H."/>
            <person name="Mago R."/>
            <person name="Raley C."/>
            <person name="Miller M.E."/>
            <person name="Silverstein K.A.T."/>
            <person name="Henningsen E."/>
            <person name="Hirsch C.D."/>
            <person name="Visser B."/>
            <person name="Pretorius Z.A."/>
            <person name="Steffenson B.J."/>
            <person name="Schwessinger B."/>
            <person name="Dodds P.N."/>
            <person name="Figueroa M."/>
        </authorList>
    </citation>
    <scope>NUCLEOTIDE SEQUENCE [LARGE SCALE GENOMIC DNA]</scope>
    <source>
        <strain evidence="2">21-0</strain>
    </source>
</reference>
<protein>
    <submittedName>
        <fullName evidence="2">Uncharacterized protein</fullName>
    </submittedName>
</protein>
<gene>
    <name evidence="2" type="ORF">PGT21_008658</name>
</gene>
<dbReference type="EMBL" id="VSWC01000001">
    <property type="protein sequence ID" value="KAA1118861.1"/>
    <property type="molecule type" value="Genomic_DNA"/>
</dbReference>
<dbReference type="AlphaFoldDB" id="A0A5B0QZZ5"/>
<name>A0A5B0QZZ5_PUCGR</name>
<sequence length="91" mass="9513">MAFVVATYTGAGGAEEAWGSLGSSDETWVSGGGSNLSPCPAKSRMTAHAVVKQVCLIQAPSEATDPKALRHQVRSRMGENNEDEFSDGSQV</sequence>
<accession>A0A5B0QZZ5</accession>
<organism evidence="2 3">
    <name type="scientific">Puccinia graminis f. sp. tritici</name>
    <dbReference type="NCBI Taxonomy" id="56615"/>
    <lineage>
        <taxon>Eukaryota</taxon>
        <taxon>Fungi</taxon>
        <taxon>Dikarya</taxon>
        <taxon>Basidiomycota</taxon>
        <taxon>Pucciniomycotina</taxon>
        <taxon>Pucciniomycetes</taxon>
        <taxon>Pucciniales</taxon>
        <taxon>Pucciniaceae</taxon>
        <taxon>Puccinia</taxon>
    </lineage>
</organism>
<evidence type="ECO:0000313" key="3">
    <source>
        <dbReference type="Proteomes" id="UP000324748"/>
    </source>
</evidence>
<evidence type="ECO:0000313" key="2">
    <source>
        <dbReference type="EMBL" id="KAA1118861.1"/>
    </source>
</evidence>